<dbReference type="GO" id="GO:0016787">
    <property type="term" value="F:hydrolase activity"/>
    <property type="evidence" value="ECO:0007669"/>
    <property type="project" value="UniProtKB-KW"/>
</dbReference>
<evidence type="ECO:0000313" key="3">
    <source>
        <dbReference type="Proteomes" id="UP000475532"/>
    </source>
</evidence>
<dbReference type="SUPFAM" id="SSF53474">
    <property type="entry name" value="alpha/beta-Hydrolases"/>
    <property type="match status" value="1"/>
</dbReference>
<protein>
    <submittedName>
        <fullName evidence="2">Alpha/beta fold hydrolase</fullName>
    </submittedName>
</protein>
<evidence type="ECO:0000313" key="2">
    <source>
        <dbReference type="EMBL" id="NEA25161.1"/>
    </source>
</evidence>
<dbReference type="GO" id="GO:0016020">
    <property type="term" value="C:membrane"/>
    <property type="evidence" value="ECO:0007669"/>
    <property type="project" value="TreeGrafter"/>
</dbReference>
<dbReference type="PANTHER" id="PTHR43798:SF33">
    <property type="entry name" value="HYDROLASE, PUTATIVE (AFU_ORTHOLOGUE AFUA_2G14860)-RELATED"/>
    <property type="match status" value="1"/>
</dbReference>
<dbReference type="RefSeq" id="WP_163058855.1">
    <property type="nucleotide sequence ID" value="NZ_JAAGLI010000568.1"/>
</dbReference>
<dbReference type="PANTHER" id="PTHR43798">
    <property type="entry name" value="MONOACYLGLYCEROL LIPASE"/>
    <property type="match status" value="1"/>
</dbReference>
<dbReference type="EMBL" id="JAAGLI010000568">
    <property type="protein sequence ID" value="NEA25161.1"/>
    <property type="molecule type" value="Genomic_DNA"/>
</dbReference>
<dbReference type="Gene3D" id="3.40.50.1820">
    <property type="entry name" value="alpha/beta hydrolase"/>
    <property type="match status" value="1"/>
</dbReference>
<feature type="domain" description="AB hydrolase-1" evidence="1">
    <location>
        <begin position="28"/>
        <end position="274"/>
    </location>
</feature>
<dbReference type="AlphaFoldDB" id="A0A6L9QI19"/>
<gene>
    <name evidence="2" type="ORF">G3I70_22135</name>
</gene>
<dbReference type="InterPro" id="IPR029058">
    <property type="entry name" value="AB_hydrolase_fold"/>
</dbReference>
<reference evidence="2 3" key="1">
    <citation type="submission" date="2020-01" db="EMBL/GenBank/DDBJ databases">
        <title>Insect and environment-associated Actinomycetes.</title>
        <authorList>
            <person name="Currrie C."/>
            <person name="Chevrette M."/>
            <person name="Carlson C."/>
            <person name="Stubbendieck R."/>
            <person name="Wendt-Pienkowski E."/>
        </authorList>
    </citation>
    <scope>NUCLEOTIDE SEQUENCE [LARGE SCALE GENOMIC DNA]</scope>
    <source>
        <strain evidence="2 3">SID10258</strain>
    </source>
</reference>
<organism evidence="2 3">
    <name type="scientific">Actinomadura bangladeshensis</name>
    <dbReference type="NCBI Taxonomy" id="453573"/>
    <lineage>
        <taxon>Bacteria</taxon>
        <taxon>Bacillati</taxon>
        <taxon>Actinomycetota</taxon>
        <taxon>Actinomycetes</taxon>
        <taxon>Streptosporangiales</taxon>
        <taxon>Thermomonosporaceae</taxon>
        <taxon>Actinomadura</taxon>
    </lineage>
</organism>
<dbReference type="InterPro" id="IPR050266">
    <property type="entry name" value="AB_hydrolase_sf"/>
</dbReference>
<keyword evidence="2" id="KW-0378">Hydrolase</keyword>
<dbReference type="Pfam" id="PF00561">
    <property type="entry name" value="Abhydrolase_1"/>
    <property type="match status" value="1"/>
</dbReference>
<dbReference type="InterPro" id="IPR000073">
    <property type="entry name" value="AB_hydrolase_1"/>
</dbReference>
<name>A0A6L9QI19_9ACTN</name>
<evidence type="ECO:0000259" key="1">
    <source>
        <dbReference type="Pfam" id="PF00561"/>
    </source>
</evidence>
<accession>A0A6L9QI19</accession>
<proteinExistence type="predicted"/>
<comment type="caution">
    <text evidence="2">The sequence shown here is derived from an EMBL/GenBank/DDBJ whole genome shotgun (WGS) entry which is preliminary data.</text>
</comment>
<sequence>MSGFASRTVKANGVRLAVREYGEPGRTTVVLVHGYPDNQAVWEPVARLLADDFHVVTYDVRGAGGSTRPRRTKSYLMDELNRDLHAVLDAVSPDRAVHLVGHDWGSVQSWAAIAGTRSHGRIASFTSISGPCIEHFGQWIRDRLRRPTPRHVRELLGQAARSWYLLGGMIPGAGWLVWRLGGARVFPILVERMEGIERELAPTLQKDALYGMKLYKANGVRFLRPGRMVTTDVPVQVIVPTKDRFVSPALAADLARYADRSWRREVPAGHWGSITTCSADVAAAVAELVRRIEGRDGASAAPDQRSEGRNP</sequence>
<dbReference type="Proteomes" id="UP000475532">
    <property type="component" value="Unassembled WGS sequence"/>
</dbReference>